<dbReference type="FunFam" id="1.10.10.60:FF:000007">
    <property type="entry name" value="Two-component response regulator"/>
    <property type="match status" value="1"/>
</dbReference>
<feature type="region of interest" description="Disordered" evidence="4">
    <location>
        <begin position="252"/>
        <end position="290"/>
    </location>
</feature>
<dbReference type="EMBL" id="HBFP01006352">
    <property type="protein sequence ID" value="CAD8820143.1"/>
    <property type="molecule type" value="Transcribed_RNA"/>
</dbReference>
<feature type="region of interest" description="Disordered" evidence="4">
    <location>
        <begin position="354"/>
        <end position="460"/>
    </location>
</feature>
<feature type="compositionally biased region" description="Polar residues" evidence="4">
    <location>
        <begin position="564"/>
        <end position="573"/>
    </location>
</feature>
<gene>
    <name evidence="6" type="ORF">TOLI1172_LOCUS4532</name>
</gene>
<keyword evidence="1" id="KW-0805">Transcription regulation</keyword>
<dbReference type="PANTHER" id="PTHR31442">
    <property type="entry name" value="HOMEODOMAIN-LIKE SUPERFAMILY PROTEIN-RELATED"/>
    <property type="match status" value="1"/>
</dbReference>
<dbReference type="Pfam" id="PF00249">
    <property type="entry name" value="Myb_DNA-binding"/>
    <property type="match status" value="1"/>
</dbReference>
<dbReference type="GO" id="GO:0003677">
    <property type="term" value="F:DNA binding"/>
    <property type="evidence" value="ECO:0007669"/>
    <property type="project" value="InterPro"/>
</dbReference>
<evidence type="ECO:0000313" key="6">
    <source>
        <dbReference type="EMBL" id="CAD8820143.1"/>
    </source>
</evidence>
<dbReference type="PANTHER" id="PTHR31442:SF29">
    <property type="entry name" value="HOMEODOMAIN-LIKE SUPERFAMILY PROTEIN"/>
    <property type="match status" value="1"/>
</dbReference>
<dbReference type="InterPro" id="IPR001005">
    <property type="entry name" value="SANT/Myb"/>
</dbReference>
<evidence type="ECO:0000256" key="3">
    <source>
        <dbReference type="ARBA" id="ARBA00023242"/>
    </source>
</evidence>
<feature type="region of interest" description="Disordered" evidence="4">
    <location>
        <begin position="1"/>
        <end position="25"/>
    </location>
</feature>
<sequence>MPERKREEKELNVTREENVQSPVEDHSTINLDTLHEIQPEHEEEQEAAPELQSETIARLVEKAAHPLVSGQIGLGYQFASQADDAGLQGIALSTAMDKLPNEPDLDLIDTWGELQDAGEDSLFDTQYMHLAHSSLDYDVLEISPSQMPALASGLADVGSADSGGAATSTAYRTRKRQTPESDNPNTVWDNGDIVKVENEGPPTDDNFAASEAMQESANDSRSDFVSVPGAGLLPKQPLARLEAHPVLGRLHLPGSALKRSRRHTNTSSGTDTQNPSPVMSVRPTDGEDTDASLNKKRVVWTPELHDRFVKAVKVVGIHQAAPKTLIQVMNVEGLTSEHVKSHLQKYRNSLKKQSISDVKGSVPSRLVMAPPMQVSTGDTQSSLKSRLETNKDDMRATTSKSAFDLGPLASGSTRSNPSNSENRVNSFDLQIDSDEAKEHPNSPRIVDSDSKQTAPGASSYNVQRHIERQLEMQERTMQLQLEMQMMVHRTVSLQRKLQLALERQSFALQKSGSSSELDFMKEHQRLIREQREMQVELEKQQTILKLQMEEQEVVRQQLLKETSLSASGAGNFNTEDRKSAEYDR</sequence>
<dbReference type="Gene3D" id="1.10.10.60">
    <property type="entry name" value="Homeodomain-like"/>
    <property type="match status" value="1"/>
</dbReference>
<feature type="compositionally biased region" description="Polar residues" evidence="4">
    <location>
        <begin position="451"/>
        <end position="460"/>
    </location>
</feature>
<accession>A0A7S0ZFD0</accession>
<dbReference type="SUPFAM" id="SSF46689">
    <property type="entry name" value="Homeodomain-like"/>
    <property type="match status" value="1"/>
</dbReference>
<feature type="compositionally biased region" description="Polar residues" evidence="4">
    <location>
        <begin position="373"/>
        <end position="384"/>
    </location>
</feature>
<dbReference type="InterPro" id="IPR006447">
    <property type="entry name" value="Myb_dom_plants"/>
</dbReference>
<dbReference type="InterPro" id="IPR044841">
    <property type="entry name" value="LUX/BOA-like"/>
</dbReference>
<dbReference type="InterPro" id="IPR017930">
    <property type="entry name" value="Myb_dom"/>
</dbReference>
<feature type="compositionally biased region" description="Polar residues" evidence="4">
    <location>
        <begin position="265"/>
        <end position="277"/>
    </location>
</feature>
<feature type="compositionally biased region" description="Basic and acidic residues" evidence="4">
    <location>
        <begin position="574"/>
        <end position="584"/>
    </location>
</feature>
<feature type="compositionally biased region" description="Basic and acidic residues" evidence="4">
    <location>
        <begin position="385"/>
        <end position="395"/>
    </location>
</feature>
<dbReference type="NCBIfam" id="TIGR01557">
    <property type="entry name" value="myb_SHAQKYF"/>
    <property type="match status" value="1"/>
</dbReference>
<dbReference type="InterPro" id="IPR009057">
    <property type="entry name" value="Homeodomain-like_sf"/>
</dbReference>
<name>A0A7S0ZFD0_9RHOD</name>
<evidence type="ECO:0000256" key="4">
    <source>
        <dbReference type="SAM" id="MobiDB-lite"/>
    </source>
</evidence>
<feature type="region of interest" description="Disordered" evidence="4">
    <location>
        <begin position="157"/>
        <end position="228"/>
    </location>
</feature>
<dbReference type="GO" id="GO:0003700">
    <property type="term" value="F:DNA-binding transcription factor activity"/>
    <property type="evidence" value="ECO:0007669"/>
    <property type="project" value="InterPro"/>
</dbReference>
<feature type="domain" description="HTH myb-type" evidence="5">
    <location>
        <begin position="294"/>
        <end position="351"/>
    </location>
</feature>
<evidence type="ECO:0000256" key="2">
    <source>
        <dbReference type="ARBA" id="ARBA00023163"/>
    </source>
</evidence>
<keyword evidence="2" id="KW-0804">Transcription</keyword>
<dbReference type="AlphaFoldDB" id="A0A7S0ZFD0"/>
<evidence type="ECO:0000259" key="5">
    <source>
        <dbReference type="PROSITE" id="PS51294"/>
    </source>
</evidence>
<proteinExistence type="predicted"/>
<feature type="compositionally biased region" description="Polar residues" evidence="4">
    <location>
        <begin position="410"/>
        <end position="428"/>
    </location>
</feature>
<reference evidence="6" key="1">
    <citation type="submission" date="2021-01" db="EMBL/GenBank/DDBJ databases">
        <authorList>
            <person name="Corre E."/>
            <person name="Pelletier E."/>
            <person name="Niang G."/>
            <person name="Scheremetjew M."/>
            <person name="Finn R."/>
            <person name="Kale V."/>
            <person name="Holt S."/>
            <person name="Cochrane G."/>
            <person name="Meng A."/>
            <person name="Brown T."/>
            <person name="Cohen L."/>
        </authorList>
    </citation>
    <scope>NUCLEOTIDE SEQUENCE</scope>
    <source>
        <strain evidence="6">CCMP3278</strain>
    </source>
</reference>
<feature type="compositionally biased region" description="Basic and acidic residues" evidence="4">
    <location>
        <begin position="434"/>
        <end position="450"/>
    </location>
</feature>
<protein>
    <recommendedName>
        <fullName evidence="5">HTH myb-type domain-containing protein</fullName>
    </recommendedName>
</protein>
<evidence type="ECO:0000256" key="1">
    <source>
        <dbReference type="ARBA" id="ARBA00023015"/>
    </source>
</evidence>
<feature type="region of interest" description="Disordered" evidence="4">
    <location>
        <begin position="564"/>
        <end position="584"/>
    </location>
</feature>
<organism evidence="6">
    <name type="scientific">Timspurckia oligopyrenoides</name>
    <dbReference type="NCBI Taxonomy" id="708627"/>
    <lineage>
        <taxon>Eukaryota</taxon>
        <taxon>Rhodophyta</taxon>
        <taxon>Bangiophyceae</taxon>
        <taxon>Porphyridiales</taxon>
        <taxon>Porphyridiaceae</taxon>
        <taxon>Timspurckia</taxon>
    </lineage>
</organism>
<feature type="compositionally biased region" description="Low complexity" evidence="4">
    <location>
        <begin position="157"/>
        <end position="170"/>
    </location>
</feature>
<keyword evidence="3" id="KW-0539">Nucleus</keyword>
<dbReference type="PROSITE" id="PS51294">
    <property type="entry name" value="HTH_MYB"/>
    <property type="match status" value="1"/>
</dbReference>